<feature type="compositionally biased region" description="Polar residues" evidence="1">
    <location>
        <begin position="282"/>
        <end position="299"/>
    </location>
</feature>
<feature type="compositionally biased region" description="Basic and acidic residues" evidence="1">
    <location>
        <begin position="479"/>
        <end position="490"/>
    </location>
</feature>
<feature type="compositionally biased region" description="Low complexity" evidence="1">
    <location>
        <begin position="263"/>
        <end position="275"/>
    </location>
</feature>
<feature type="compositionally biased region" description="Low complexity" evidence="1">
    <location>
        <begin position="134"/>
        <end position="152"/>
    </location>
</feature>
<feature type="non-terminal residue" evidence="2">
    <location>
        <position position="1"/>
    </location>
</feature>
<evidence type="ECO:0000313" key="2">
    <source>
        <dbReference type="EMBL" id="KAJ3038379.1"/>
    </source>
</evidence>
<feature type="compositionally biased region" description="Polar residues" evidence="1">
    <location>
        <begin position="349"/>
        <end position="363"/>
    </location>
</feature>
<feature type="non-terminal residue" evidence="2">
    <location>
        <position position="516"/>
    </location>
</feature>
<dbReference type="AlphaFoldDB" id="A0AAD5SA20"/>
<feature type="compositionally biased region" description="Low complexity" evidence="1">
    <location>
        <begin position="396"/>
        <end position="408"/>
    </location>
</feature>
<sequence length="516" mass="56330">RPSTSSIHSSRSKTLTYSTDEAPSEDDASFGQRSIRSESASNRSYQTSMQNTLYDDANESFGSSQIEGDYSFGSLKRVPVGKEGKHHSGNLSKVLKWTKSLLKLKDPPGHGSCQRRKFRKGESVDLSRRATDWTSSMEADASMASSATMVDARTSIYSGRSTSVVGGDLGEPQLSRGRTIQERSRTNAPLRRSLSAPRQTQYARSLKSLGDSETQMKPSVRPQDDNIKRLPQIQPTSDIPDVPPIPHHRRPSLPLDNLRQYTPSASSPLVPGSSSHRPPISRSGTAPPTTPLNTLSQYPPVSFGRRRPSHPEVGRLGHNVRSSPTREVVGIESLMQADGSYHGNETVDNHSPSFATAPPQSTAAAKRHNFNHPPLDTDHAEPQPGTYPSPAPSPQPSLISTTPSHSSSQVRHPSDASAQARRPSDPSSPQRHQPTARRNRRLSWTTGPDGAITKVWKDDHSSVRTNTPPSPFQQSPQRTGRERAGSDVGYRRAEVGADGRKFQGFDGRGGVMETIR</sequence>
<feature type="compositionally biased region" description="Polar residues" evidence="1">
    <location>
        <begin position="155"/>
        <end position="164"/>
    </location>
</feature>
<comment type="caution">
    <text evidence="2">The sequence shown here is derived from an EMBL/GenBank/DDBJ whole genome shotgun (WGS) entry which is preliminary data.</text>
</comment>
<evidence type="ECO:0000313" key="3">
    <source>
        <dbReference type="Proteomes" id="UP001212841"/>
    </source>
</evidence>
<accession>A0AAD5SA20</accession>
<organism evidence="2 3">
    <name type="scientific">Rhizophlyctis rosea</name>
    <dbReference type="NCBI Taxonomy" id="64517"/>
    <lineage>
        <taxon>Eukaryota</taxon>
        <taxon>Fungi</taxon>
        <taxon>Fungi incertae sedis</taxon>
        <taxon>Chytridiomycota</taxon>
        <taxon>Chytridiomycota incertae sedis</taxon>
        <taxon>Chytridiomycetes</taxon>
        <taxon>Rhizophlyctidales</taxon>
        <taxon>Rhizophlyctidaceae</taxon>
        <taxon>Rhizophlyctis</taxon>
    </lineage>
</organism>
<reference evidence="2" key="1">
    <citation type="submission" date="2020-05" db="EMBL/GenBank/DDBJ databases">
        <title>Phylogenomic resolution of chytrid fungi.</title>
        <authorList>
            <person name="Stajich J.E."/>
            <person name="Amses K."/>
            <person name="Simmons R."/>
            <person name="Seto K."/>
            <person name="Myers J."/>
            <person name="Bonds A."/>
            <person name="Quandt C.A."/>
            <person name="Barry K."/>
            <person name="Liu P."/>
            <person name="Grigoriev I."/>
            <person name="Longcore J.E."/>
            <person name="James T.Y."/>
        </authorList>
    </citation>
    <scope>NUCLEOTIDE SEQUENCE</scope>
    <source>
        <strain evidence="2">JEL0318</strain>
    </source>
</reference>
<feature type="region of interest" description="Disordered" evidence="1">
    <location>
        <begin position="105"/>
        <end position="490"/>
    </location>
</feature>
<gene>
    <name evidence="2" type="ORF">HK097_003190</name>
</gene>
<feature type="compositionally biased region" description="Pro residues" evidence="1">
    <location>
        <begin position="385"/>
        <end position="395"/>
    </location>
</feature>
<evidence type="ECO:0000256" key="1">
    <source>
        <dbReference type="SAM" id="MobiDB-lite"/>
    </source>
</evidence>
<protein>
    <submittedName>
        <fullName evidence="2">Uncharacterized protein</fullName>
    </submittedName>
</protein>
<dbReference type="EMBL" id="JADGJD010001736">
    <property type="protein sequence ID" value="KAJ3038379.1"/>
    <property type="molecule type" value="Genomic_DNA"/>
</dbReference>
<dbReference type="Proteomes" id="UP001212841">
    <property type="component" value="Unassembled WGS sequence"/>
</dbReference>
<feature type="compositionally biased region" description="Polar residues" evidence="1">
    <location>
        <begin position="31"/>
        <end position="51"/>
    </location>
</feature>
<keyword evidence="3" id="KW-1185">Reference proteome</keyword>
<name>A0AAD5SA20_9FUNG</name>
<feature type="compositionally biased region" description="Basic and acidic residues" evidence="1">
    <location>
        <begin position="120"/>
        <end position="131"/>
    </location>
</feature>
<feature type="region of interest" description="Disordered" evidence="1">
    <location>
        <begin position="1"/>
        <end position="51"/>
    </location>
</feature>
<feature type="compositionally biased region" description="Polar residues" evidence="1">
    <location>
        <begin position="463"/>
        <end position="478"/>
    </location>
</feature>
<proteinExistence type="predicted"/>